<dbReference type="AlphaFoldDB" id="A0A556TWR2"/>
<dbReference type="EMBL" id="VCAZ01000024">
    <property type="protein sequence ID" value="TSK98489.1"/>
    <property type="molecule type" value="Genomic_DNA"/>
</dbReference>
<protein>
    <submittedName>
        <fullName evidence="2">Uncharacterized protein</fullName>
    </submittedName>
</protein>
<feature type="compositionally biased region" description="Basic and acidic residues" evidence="1">
    <location>
        <begin position="1"/>
        <end position="11"/>
    </location>
</feature>
<feature type="region of interest" description="Disordered" evidence="1">
    <location>
        <begin position="1"/>
        <end position="38"/>
    </location>
</feature>
<evidence type="ECO:0000313" key="3">
    <source>
        <dbReference type="Proteomes" id="UP000319801"/>
    </source>
</evidence>
<evidence type="ECO:0000256" key="1">
    <source>
        <dbReference type="SAM" id="MobiDB-lite"/>
    </source>
</evidence>
<evidence type="ECO:0000313" key="2">
    <source>
        <dbReference type="EMBL" id="TSK98489.1"/>
    </source>
</evidence>
<keyword evidence="3" id="KW-1185">Reference proteome</keyword>
<proteinExistence type="predicted"/>
<reference evidence="2 3" key="1">
    <citation type="journal article" date="2019" name="Genome Biol. Evol.">
        <title>Whole-Genome Sequencing of the Giant Devil Catfish, Bagarius yarrelli.</title>
        <authorList>
            <person name="Jiang W."/>
            <person name="Lv Y."/>
            <person name="Cheng L."/>
            <person name="Yang K."/>
            <person name="Chao B."/>
            <person name="Wang X."/>
            <person name="Li Y."/>
            <person name="Pan X."/>
            <person name="You X."/>
            <person name="Zhang Y."/>
            <person name="Yang J."/>
            <person name="Li J."/>
            <person name="Zhang X."/>
            <person name="Liu S."/>
            <person name="Sun C."/>
            <person name="Yang J."/>
            <person name="Shi Q."/>
        </authorList>
    </citation>
    <scope>NUCLEOTIDE SEQUENCE [LARGE SCALE GENOMIC DNA]</scope>
    <source>
        <strain evidence="2">JWS20170419001</strain>
        <tissue evidence="2">Muscle</tissue>
    </source>
</reference>
<gene>
    <name evidence="2" type="ORF">Baya_5403</name>
</gene>
<accession>A0A556TWR2</accession>
<feature type="compositionally biased region" description="Basic and acidic residues" evidence="1">
    <location>
        <begin position="25"/>
        <end position="38"/>
    </location>
</feature>
<name>A0A556TWR2_BAGYA</name>
<feature type="compositionally biased region" description="Polar residues" evidence="1">
    <location>
        <begin position="14"/>
        <end position="24"/>
    </location>
</feature>
<comment type="caution">
    <text evidence="2">The sequence shown here is derived from an EMBL/GenBank/DDBJ whole genome shotgun (WGS) entry which is preliminary data.</text>
</comment>
<organism evidence="2 3">
    <name type="scientific">Bagarius yarrelli</name>
    <name type="common">Goonch</name>
    <name type="synonym">Bagrus yarrelli</name>
    <dbReference type="NCBI Taxonomy" id="175774"/>
    <lineage>
        <taxon>Eukaryota</taxon>
        <taxon>Metazoa</taxon>
        <taxon>Chordata</taxon>
        <taxon>Craniata</taxon>
        <taxon>Vertebrata</taxon>
        <taxon>Euteleostomi</taxon>
        <taxon>Actinopterygii</taxon>
        <taxon>Neopterygii</taxon>
        <taxon>Teleostei</taxon>
        <taxon>Ostariophysi</taxon>
        <taxon>Siluriformes</taxon>
        <taxon>Sisoridae</taxon>
        <taxon>Sisorinae</taxon>
        <taxon>Bagarius</taxon>
    </lineage>
</organism>
<dbReference type="Proteomes" id="UP000319801">
    <property type="component" value="Unassembled WGS sequence"/>
</dbReference>
<sequence>MATDVRVDHPASSKAFSGKNNSTVAEKKNQKSPQEHRNRFASCLSRYEFHPASDEKKDKAGN</sequence>